<dbReference type="Proteomes" id="UP000663877">
    <property type="component" value="Unassembled WGS sequence"/>
</dbReference>
<dbReference type="Proteomes" id="UP000663832">
    <property type="component" value="Unassembled WGS sequence"/>
</dbReference>
<evidence type="ECO:0000256" key="1">
    <source>
        <dbReference type="ARBA" id="ARBA00009024"/>
    </source>
</evidence>
<comment type="caution">
    <text evidence="2">The sequence shown here is derived from an EMBL/GenBank/DDBJ whole genome shotgun (WGS) entry which is preliminary data.</text>
</comment>
<dbReference type="PANTHER" id="PTHR15907">
    <property type="entry name" value="DUF614 FAMILY PROTEIN-RELATED"/>
    <property type="match status" value="1"/>
</dbReference>
<dbReference type="NCBIfam" id="TIGR01571">
    <property type="entry name" value="A_thal_Cys_rich"/>
    <property type="match status" value="1"/>
</dbReference>
<proteinExistence type="inferred from homology"/>
<gene>
    <name evidence="2" type="ORF">BJG266_LOCUS15694</name>
    <name evidence="3" type="ORF">QVE165_LOCUS34579</name>
</gene>
<accession>A0A814GHX7</accession>
<dbReference type="OrthoDB" id="1045822at2759"/>
<name>A0A814GHX7_9BILA</name>
<dbReference type="InterPro" id="IPR006461">
    <property type="entry name" value="PLAC_motif_containing"/>
</dbReference>
<organism evidence="2 5">
    <name type="scientific">Adineta steineri</name>
    <dbReference type="NCBI Taxonomy" id="433720"/>
    <lineage>
        <taxon>Eukaryota</taxon>
        <taxon>Metazoa</taxon>
        <taxon>Spiralia</taxon>
        <taxon>Gnathifera</taxon>
        <taxon>Rotifera</taxon>
        <taxon>Eurotatoria</taxon>
        <taxon>Bdelloidea</taxon>
        <taxon>Adinetida</taxon>
        <taxon>Adinetidae</taxon>
        <taxon>Adineta</taxon>
    </lineage>
</organism>
<evidence type="ECO:0000313" key="4">
    <source>
        <dbReference type="Proteomes" id="UP000663832"/>
    </source>
</evidence>
<dbReference type="EMBL" id="CAJNOM010000327">
    <property type="protein sequence ID" value="CAF1361594.1"/>
    <property type="molecule type" value="Genomic_DNA"/>
</dbReference>
<dbReference type="EMBL" id="CAJNOI010000070">
    <property type="protein sequence ID" value="CAF0996560.1"/>
    <property type="molecule type" value="Genomic_DNA"/>
</dbReference>
<evidence type="ECO:0000313" key="2">
    <source>
        <dbReference type="EMBL" id="CAF0996560.1"/>
    </source>
</evidence>
<dbReference type="Pfam" id="PF04749">
    <property type="entry name" value="PLAC8"/>
    <property type="match status" value="1"/>
</dbReference>
<sequence length="118" mass="13387">MSNRIIPESNIVLPSEWNTGLCDCFDDTNICLYGLFCPCFLFGNNVKRTPSITTWRCPCFLYGYNIICLNCWYIHKRQRLNIRLAYGLPSGCGDCPTATFCGPCALCQEARELNIRGL</sequence>
<comment type="similarity">
    <text evidence="1">Belongs to the cornifelin family.</text>
</comment>
<reference evidence="2" key="1">
    <citation type="submission" date="2021-02" db="EMBL/GenBank/DDBJ databases">
        <authorList>
            <person name="Nowell W R."/>
        </authorList>
    </citation>
    <scope>NUCLEOTIDE SEQUENCE</scope>
</reference>
<evidence type="ECO:0000313" key="3">
    <source>
        <dbReference type="EMBL" id="CAF1361594.1"/>
    </source>
</evidence>
<evidence type="ECO:0000313" key="5">
    <source>
        <dbReference type="Proteomes" id="UP000663877"/>
    </source>
</evidence>
<dbReference type="AlphaFoldDB" id="A0A814GHX7"/>
<protein>
    <submittedName>
        <fullName evidence="2">Uncharacterized protein</fullName>
    </submittedName>
</protein>
<keyword evidence="4" id="KW-1185">Reference proteome</keyword>